<name>A0AAE1Y2V6_9LAMI</name>
<evidence type="ECO:0000256" key="4">
    <source>
        <dbReference type="ARBA" id="ARBA00022833"/>
    </source>
</evidence>
<dbReference type="GO" id="GO:0006355">
    <property type="term" value="P:regulation of DNA-templated transcription"/>
    <property type="evidence" value="ECO:0007669"/>
    <property type="project" value="UniProtKB-ARBA"/>
</dbReference>
<dbReference type="InterPro" id="IPR057444">
    <property type="entry name" value="Znf-CCCH_AtC3H23-like"/>
</dbReference>
<feature type="region of interest" description="Disordered" evidence="7">
    <location>
        <begin position="226"/>
        <end position="251"/>
    </location>
</feature>
<evidence type="ECO:0000313" key="9">
    <source>
        <dbReference type="EMBL" id="KAK4422247.1"/>
    </source>
</evidence>
<proteinExistence type="predicted"/>
<dbReference type="PANTHER" id="PTHR14493">
    <property type="entry name" value="UNKEMPT FAMILY MEMBER"/>
    <property type="match status" value="1"/>
</dbReference>
<evidence type="ECO:0000256" key="6">
    <source>
        <dbReference type="PROSITE-ProRule" id="PRU00723"/>
    </source>
</evidence>
<dbReference type="InterPro" id="IPR045234">
    <property type="entry name" value="Unkempt-like"/>
</dbReference>
<keyword evidence="3 6" id="KW-0863">Zinc-finger</keyword>
<dbReference type="Pfam" id="PF25512">
    <property type="entry name" value="zf-CCCH_AtC3H23"/>
    <property type="match status" value="1"/>
</dbReference>
<feature type="zinc finger region" description="C3H1-type" evidence="6">
    <location>
        <begin position="134"/>
        <end position="160"/>
    </location>
</feature>
<feature type="compositionally biased region" description="Low complexity" evidence="7">
    <location>
        <begin position="237"/>
        <end position="251"/>
    </location>
</feature>
<keyword evidence="5" id="KW-0238">DNA-binding</keyword>
<dbReference type="GO" id="GO:0003677">
    <property type="term" value="F:DNA binding"/>
    <property type="evidence" value="ECO:0007669"/>
    <property type="project" value="UniProtKB-KW"/>
</dbReference>
<dbReference type="Proteomes" id="UP001293254">
    <property type="component" value="Unassembled WGS sequence"/>
</dbReference>
<evidence type="ECO:0000256" key="5">
    <source>
        <dbReference type="ARBA" id="ARBA00023125"/>
    </source>
</evidence>
<dbReference type="PROSITE" id="PS50103">
    <property type="entry name" value="ZF_C3H1"/>
    <property type="match status" value="1"/>
</dbReference>
<evidence type="ECO:0000313" key="10">
    <source>
        <dbReference type="Proteomes" id="UP001293254"/>
    </source>
</evidence>
<evidence type="ECO:0000256" key="3">
    <source>
        <dbReference type="ARBA" id="ARBA00022771"/>
    </source>
</evidence>
<dbReference type="SMART" id="SM00356">
    <property type="entry name" value="ZnF_C3H1"/>
    <property type="match status" value="2"/>
</dbReference>
<feature type="domain" description="C3H1-type" evidence="8">
    <location>
        <begin position="134"/>
        <end position="160"/>
    </location>
</feature>
<protein>
    <submittedName>
        <fullName evidence="9">Zinc finger CCCH domain-containing protein 20</fullName>
    </submittedName>
</protein>
<dbReference type="Pfam" id="PF00642">
    <property type="entry name" value="zf-CCCH"/>
    <property type="match status" value="1"/>
</dbReference>
<reference evidence="9" key="1">
    <citation type="submission" date="2020-06" db="EMBL/GenBank/DDBJ databases">
        <authorList>
            <person name="Li T."/>
            <person name="Hu X."/>
            <person name="Zhang T."/>
            <person name="Song X."/>
            <person name="Zhang H."/>
            <person name="Dai N."/>
            <person name="Sheng W."/>
            <person name="Hou X."/>
            <person name="Wei L."/>
        </authorList>
    </citation>
    <scope>NUCLEOTIDE SEQUENCE</scope>
    <source>
        <strain evidence="9">3651</strain>
        <tissue evidence="9">Leaf</tissue>
    </source>
</reference>
<comment type="caution">
    <text evidence="9">The sequence shown here is derived from an EMBL/GenBank/DDBJ whole genome shotgun (WGS) entry which is preliminary data.</text>
</comment>
<keyword evidence="1 6" id="KW-0479">Metal-binding</keyword>
<keyword evidence="4 6" id="KW-0862">Zinc</keyword>
<evidence type="ECO:0000259" key="8">
    <source>
        <dbReference type="PROSITE" id="PS50103"/>
    </source>
</evidence>
<evidence type="ECO:0000256" key="7">
    <source>
        <dbReference type="SAM" id="MobiDB-lite"/>
    </source>
</evidence>
<dbReference type="GO" id="GO:0008270">
    <property type="term" value="F:zinc ion binding"/>
    <property type="evidence" value="ECO:0007669"/>
    <property type="project" value="UniProtKB-KW"/>
</dbReference>
<accession>A0AAE1Y2V6</accession>
<evidence type="ECO:0000256" key="1">
    <source>
        <dbReference type="ARBA" id="ARBA00022723"/>
    </source>
</evidence>
<dbReference type="FunFam" id="3.30.1370.210:FF:000009">
    <property type="entry name" value="Zinc finger CCCH domain-containing protein 66"/>
    <property type="match status" value="1"/>
</dbReference>
<keyword evidence="10" id="KW-1185">Reference proteome</keyword>
<dbReference type="AlphaFoldDB" id="A0AAE1Y2V6"/>
<evidence type="ECO:0000256" key="2">
    <source>
        <dbReference type="ARBA" id="ARBA00022737"/>
    </source>
</evidence>
<reference evidence="9" key="2">
    <citation type="journal article" date="2024" name="Plant">
        <title>Genomic evolution and insights into agronomic trait innovations of Sesamum species.</title>
        <authorList>
            <person name="Miao H."/>
            <person name="Wang L."/>
            <person name="Qu L."/>
            <person name="Liu H."/>
            <person name="Sun Y."/>
            <person name="Le M."/>
            <person name="Wang Q."/>
            <person name="Wei S."/>
            <person name="Zheng Y."/>
            <person name="Lin W."/>
            <person name="Duan Y."/>
            <person name="Cao H."/>
            <person name="Xiong S."/>
            <person name="Wang X."/>
            <person name="Wei L."/>
            <person name="Li C."/>
            <person name="Ma Q."/>
            <person name="Ju M."/>
            <person name="Zhao R."/>
            <person name="Li G."/>
            <person name="Mu C."/>
            <person name="Tian Q."/>
            <person name="Mei H."/>
            <person name="Zhang T."/>
            <person name="Gao T."/>
            <person name="Zhang H."/>
        </authorList>
    </citation>
    <scope>NUCLEOTIDE SEQUENCE</scope>
    <source>
        <strain evidence="9">3651</strain>
    </source>
</reference>
<organism evidence="9 10">
    <name type="scientific">Sesamum alatum</name>
    <dbReference type="NCBI Taxonomy" id="300844"/>
    <lineage>
        <taxon>Eukaryota</taxon>
        <taxon>Viridiplantae</taxon>
        <taxon>Streptophyta</taxon>
        <taxon>Embryophyta</taxon>
        <taxon>Tracheophyta</taxon>
        <taxon>Spermatophyta</taxon>
        <taxon>Magnoliopsida</taxon>
        <taxon>eudicotyledons</taxon>
        <taxon>Gunneridae</taxon>
        <taxon>Pentapetalae</taxon>
        <taxon>asterids</taxon>
        <taxon>lamiids</taxon>
        <taxon>Lamiales</taxon>
        <taxon>Pedaliaceae</taxon>
        <taxon>Sesamum</taxon>
    </lineage>
</organism>
<dbReference type="InterPro" id="IPR000571">
    <property type="entry name" value="Znf_CCCH"/>
</dbReference>
<dbReference type="Gene3D" id="3.30.1370.210">
    <property type="match status" value="1"/>
</dbReference>
<keyword evidence="2" id="KW-0677">Repeat</keyword>
<dbReference type="PANTHER" id="PTHR14493:SF147">
    <property type="entry name" value="ZINC FINGER CCCH DOMAIN-CONTAINING PROTEIN 23"/>
    <property type="match status" value="1"/>
</dbReference>
<gene>
    <name evidence="9" type="ORF">Salat_1807000</name>
</gene>
<sequence>MMMMMIGDHHRSNPTVQIPPWDYHFLEDPTAHIHSPITHAVSANSPDASHYENALTALQRYLPSNKDDVVPAEDDDDCIDDFDVPVDAFSCDNFRMFEFKVKKCALARSHDWTECPFAHPGEKARRRDPRKYHYSGSACPDFRRGACKRGDACEYAHGVFECWLHPARYRTQPCKDGVHCRRRVCFFAHTPEQLRVLPYTTSPDASPGRVVQDSFVPMGLFGSSPKSTLYSPPPSSPTTGSPPVSPTTSMSLNSVNKLTESMRCLQLSKMKMGLGLSASPPSWALGIGSPRSPPTIRPGFMSLPSTPIRAQVRPGLSAFDAWGTSCEEEPVMERVESGRELRERIYAKLGKENSLDRVGRVNSSGPGLGELVK</sequence>
<dbReference type="EMBL" id="JACGWO010000007">
    <property type="protein sequence ID" value="KAK4422247.1"/>
    <property type="molecule type" value="Genomic_DNA"/>
</dbReference>